<reference evidence="1" key="1">
    <citation type="submission" date="2015-08" db="EMBL/GenBank/DDBJ databases">
        <authorList>
            <person name="Babu N.S."/>
            <person name="Beckwith C.J."/>
            <person name="Beseler K.G."/>
            <person name="Brison A."/>
            <person name="Carone J.V."/>
            <person name="Caskin T.P."/>
            <person name="Diamond M."/>
            <person name="Durham M.E."/>
            <person name="Foxe J.M."/>
            <person name="Go M."/>
            <person name="Henderson B.A."/>
            <person name="Jones I.B."/>
            <person name="McGettigan J.A."/>
            <person name="Micheletti S.J."/>
            <person name="Nasrallah M.E."/>
            <person name="Ortiz D."/>
            <person name="Piller C.R."/>
            <person name="Privatt S.R."/>
            <person name="Schneider S.L."/>
            <person name="Sharp S."/>
            <person name="Smith T.C."/>
            <person name="Stanton J.D."/>
            <person name="Ullery H.E."/>
            <person name="Wilson R.J."/>
            <person name="Serrano M.G."/>
            <person name="Buck G."/>
            <person name="Lee V."/>
            <person name="Wang Y."/>
            <person name="Carvalho R."/>
            <person name="Voegtly L."/>
            <person name="Shi R."/>
            <person name="Duckworth R."/>
            <person name="Johnson A."/>
            <person name="Loviza R."/>
            <person name="Walstead R."/>
            <person name="Shah Z."/>
            <person name="Kiflezghi M."/>
            <person name="Wade K."/>
            <person name="Ball S.L."/>
            <person name="Bradley K.W."/>
            <person name="Asai D.J."/>
            <person name="Bowman C.A."/>
            <person name="Russell D.A."/>
            <person name="Pope W.H."/>
            <person name="Jacobs-Sera D."/>
            <person name="Hendrix R.W."/>
            <person name="Hatfull G.F."/>
        </authorList>
    </citation>
    <scope>NUCLEOTIDE SEQUENCE</scope>
</reference>
<protein>
    <submittedName>
        <fullName evidence="1">Uncharacterized protein</fullName>
    </submittedName>
</protein>
<dbReference type="EMBL" id="GDKF01006340">
    <property type="protein sequence ID" value="JAT72282.1"/>
    <property type="molecule type" value="Transcribed_RNA"/>
</dbReference>
<sequence>PTSPSIRAGASSLEAVHVRSRQCVGRPSAPARWCTPCPPGTACSASPPWMGLTNSMKKAPKVNGNNGHVNSTHRCCAERRLLEAWVADARRHGVPAARVVSWVRRKFGAHMTVYRCRKDGSLGCSTPCLLCSRELARFDIKVHCSLEGGAWYSGRVTDVGAPAPILTSGQRRMIKGKAACMAERTLKTPNLAIPFR</sequence>
<feature type="non-terminal residue" evidence="1">
    <location>
        <position position="1"/>
    </location>
</feature>
<dbReference type="AlphaFoldDB" id="A0A1D1ZZ99"/>
<proteinExistence type="predicted"/>
<name>A0A1D1ZZ99_AUXPR</name>
<evidence type="ECO:0000313" key="1">
    <source>
        <dbReference type="EMBL" id="JAT72282.1"/>
    </source>
</evidence>
<accession>A0A1D1ZZ99</accession>
<gene>
    <name evidence="1" type="ORF">g.8354</name>
</gene>
<organism evidence="1">
    <name type="scientific">Auxenochlorella protothecoides</name>
    <name type="common">Green microalga</name>
    <name type="synonym">Chlorella protothecoides</name>
    <dbReference type="NCBI Taxonomy" id="3075"/>
    <lineage>
        <taxon>Eukaryota</taxon>
        <taxon>Viridiplantae</taxon>
        <taxon>Chlorophyta</taxon>
        <taxon>core chlorophytes</taxon>
        <taxon>Trebouxiophyceae</taxon>
        <taxon>Chlorellales</taxon>
        <taxon>Chlorellaceae</taxon>
        <taxon>Auxenochlorella</taxon>
    </lineage>
</organism>